<dbReference type="RefSeq" id="WP_086615740.1">
    <property type="nucleotide sequence ID" value="NZ_MTPX02000022.1"/>
</dbReference>
<comment type="function">
    <text evidence="8">The phosphoenolpyruvate-dependent sugar phosphotransferase system (PTS), a major carbohydrate active -transport system, catalyzes the phosphorylation of incoming sugar substrates concomitant with their translocation across the cell membrane.</text>
</comment>
<feature type="transmembrane region" description="Helical" evidence="10">
    <location>
        <begin position="99"/>
        <end position="118"/>
    </location>
</feature>
<dbReference type="Proteomes" id="UP000194577">
    <property type="component" value="Unassembled WGS sequence"/>
</dbReference>
<feature type="transmembrane region" description="Helical" evidence="10">
    <location>
        <begin position="68"/>
        <end position="87"/>
    </location>
</feature>
<feature type="transmembrane region" description="Helical" evidence="10">
    <location>
        <begin position="35"/>
        <end position="56"/>
    </location>
</feature>
<evidence type="ECO:0000256" key="1">
    <source>
        <dbReference type="ARBA" id="ARBA00004651"/>
    </source>
</evidence>
<keyword evidence="13" id="KW-1185">Reference proteome</keyword>
<name>A0ABX4MCW4_9ACTO</name>
<dbReference type="PANTHER" id="PTHR33989:SF4">
    <property type="entry name" value="PTS SYSTEM N,N'-DIACETYLCHITOBIOSE-SPECIFIC EIIC COMPONENT"/>
    <property type="match status" value="1"/>
</dbReference>
<feature type="transmembrane region" description="Helical" evidence="10">
    <location>
        <begin position="267"/>
        <end position="285"/>
    </location>
</feature>
<keyword evidence="6 10" id="KW-1133">Transmembrane helix</keyword>
<feature type="domain" description="PTS EIIC type-3" evidence="11">
    <location>
        <begin position="12"/>
        <end position="394"/>
    </location>
</feature>
<comment type="caution">
    <text evidence="12">The sequence shown here is derived from an EMBL/GenBank/DDBJ whole genome shotgun (WGS) entry which is preliminary data.</text>
</comment>
<protein>
    <recommendedName>
        <fullName evidence="8">Permease IIC component</fullName>
    </recommendedName>
</protein>
<evidence type="ECO:0000256" key="3">
    <source>
        <dbReference type="ARBA" id="ARBA00022475"/>
    </source>
</evidence>
<dbReference type="EMBL" id="MTPX02000022">
    <property type="protein sequence ID" value="PHP53338.1"/>
    <property type="molecule type" value="Genomic_DNA"/>
</dbReference>
<evidence type="ECO:0000256" key="9">
    <source>
        <dbReference type="SAM" id="MobiDB-lite"/>
    </source>
</evidence>
<keyword evidence="7 8" id="KW-0472">Membrane</keyword>
<dbReference type="InterPro" id="IPR004796">
    <property type="entry name" value="PTS_IIC_cello"/>
</dbReference>
<evidence type="ECO:0000256" key="6">
    <source>
        <dbReference type="ARBA" id="ARBA00022989"/>
    </source>
</evidence>
<dbReference type="InterPro" id="IPR051088">
    <property type="entry name" value="PTS_Sugar-EIIC/EIIB"/>
</dbReference>
<feature type="transmembrane region" description="Helical" evidence="10">
    <location>
        <begin position="174"/>
        <end position="197"/>
    </location>
</feature>
<sequence length="479" mass="52781">MRTPDGRLIHWLETSFSPRMAKVNNNVWIVSIKDAIMQVLPFILVGSVFAMLAILNDYFPSLPSFWTPYGWTMGMLSLLVSFLIPFNLMEKRNFRKQRLIAGGCGTILFLIIITPQVVQDGEPGFGHSALGAGGMFIAILAGVVTGFIMSLFGRFSLFKEDSVIPEFVRAWFDAMIPVALVVTLGWVCVDLLGLDVYNAVLAVFRPLAGVIESPWGFPLMCFIYCFLYSMGISTWVLTPVTTPVLLAAIQANMAGTAQNLVTSTMLFSTYLWFGGIGNTMALVIMMSRSKSTRLKALGRACIPPMIANINEPVVFGAIAWNPVLMIPMWLQGVIPPIIIWLFTKTIHFAPIPMNQFELWYTPYPLATWITTRSLTAMILMLAVFAVSAVIWYPFFKAYEHQSLEKEAASVQAGAESDEMTTPSSSRTSRPRLRVQATRSIKAEAAAASAGDTAATTRSGVRRGGRKLTITSSKPRPEGE</sequence>
<feature type="transmembrane region" description="Helical" evidence="10">
    <location>
        <begin position="333"/>
        <end position="353"/>
    </location>
</feature>
<feature type="region of interest" description="Disordered" evidence="9">
    <location>
        <begin position="409"/>
        <end position="479"/>
    </location>
</feature>
<feature type="compositionally biased region" description="Low complexity" evidence="9">
    <location>
        <begin position="436"/>
        <end position="456"/>
    </location>
</feature>
<dbReference type="Pfam" id="PF02378">
    <property type="entry name" value="PTS_EIIC"/>
    <property type="match status" value="1"/>
</dbReference>
<keyword evidence="5 10" id="KW-0812">Transmembrane</keyword>
<keyword evidence="2 8" id="KW-0813">Transport</keyword>
<accession>A0ABX4MCW4</accession>
<keyword evidence="3 8" id="KW-1003">Cell membrane</keyword>
<dbReference type="PROSITE" id="PS51105">
    <property type="entry name" value="PTS_EIIC_TYPE_3"/>
    <property type="match status" value="1"/>
</dbReference>
<comment type="subcellular location">
    <subcellularLocation>
        <location evidence="1">Cell membrane</location>
        <topology evidence="1">Multi-pass membrane protein</topology>
    </subcellularLocation>
</comment>
<reference evidence="12 13" key="1">
    <citation type="submission" date="2017-10" db="EMBL/GenBank/DDBJ databases">
        <title>Draft genome sequence of cellulolytic Actinomyces sp CtC72 isolated from cattle rumen fluid.</title>
        <authorList>
            <person name="Joshi A.J."/>
            <person name="Vasudevan G."/>
            <person name="Lanjekar V.B."/>
            <person name="Hivarkar S."/>
            <person name="Engineer A."/>
            <person name="Pore S.D."/>
            <person name="Dhakephalkar P.K."/>
            <person name="Dagar S."/>
        </authorList>
    </citation>
    <scope>NUCLEOTIDE SEQUENCE [LARGE SCALE GENOMIC DNA]</scope>
    <source>
        <strain evidence="13">CtC72</strain>
    </source>
</reference>
<evidence type="ECO:0000256" key="2">
    <source>
        <dbReference type="ARBA" id="ARBA00022448"/>
    </source>
</evidence>
<evidence type="ECO:0000313" key="12">
    <source>
        <dbReference type="EMBL" id="PHP53338.1"/>
    </source>
</evidence>
<evidence type="ECO:0000313" key="13">
    <source>
        <dbReference type="Proteomes" id="UP000194577"/>
    </source>
</evidence>
<keyword evidence="4 8" id="KW-0762">Sugar transport</keyword>
<evidence type="ECO:0000256" key="10">
    <source>
        <dbReference type="SAM" id="Phobius"/>
    </source>
</evidence>
<feature type="transmembrane region" description="Helical" evidence="10">
    <location>
        <begin position="130"/>
        <end position="153"/>
    </location>
</feature>
<feature type="transmembrane region" description="Helical" evidence="10">
    <location>
        <begin position="373"/>
        <end position="395"/>
    </location>
</feature>
<evidence type="ECO:0000256" key="8">
    <source>
        <dbReference type="PIRNR" id="PIRNR006351"/>
    </source>
</evidence>
<dbReference type="PIRSF" id="PIRSF006351">
    <property type="entry name" value="PTS_EIIC-Cellobiose"/>
    <property type="match status" value="1"/>
</dbReference>
<dbReference type="InterPro" id="IPR003352">
    <property type="entry name" value="PTS_EIIC"/>
</dbReference>
<dbReference type="PANTHER" id="PTHR33989">
    <property type="match status" value="1"/>
</dbReference>
<proteinExistence type="predicted"/>
<organism evidence="12 13">
    <name type="scientific">Actinomyces ruminis</name>
    <dbReference type="NCBI Taxonomy" id="1937003"/>
    <lineage>
        <taxon>Bacteria</taxon>
        <taxon>Bacillati</taxon>
        <taxon>Actinomycetota</taxon>
        <taxon>Actinomycetes</taxon>
        <taxon>Actinomycetales</taxon>
        <taxon>Actinomycetaceae</taxon>
        <taxon>Actinomyces</taxon>
    </lineage>
</organism>
<evidence type="ECO:0000256" key="7">
    <source>
        <dbReference type="ARBA" id="ARBA00023136"/>
    </source>
</evidence>
<gene>
    <name evidence="12" type="ORF">BW737_003460</name>
</gene>
<evidence type="ECO:0000256" key="5">
    <source>
        <dbReference type="ARBA" id="ARBA00022692"/>
    </source>
</evidence>
<evidence type="ECO:0000256" key="4">
    <source>
        <dbReference type="ARBA" id="ARBA00022597"/>
    </source>
</evidence>
<evidence type="ECO:0000259" key="11">
    <source>
        <dbReference type="PROSITE" id="PS51105"/>
    </source>
</evidence>
<dbReference type="InterPro" id="IPR004501">
    <property type="entry name" value="PTS_EIIC_3"/>
</dbReference>